<evidence type="ECO:0000313" key="8">
    <source>
        <dbReference type="Proteomes" id="UP000184041"/>
    </source>
</evidence>
<evidence type="ECO:0000256" key="4">
    <source>
        <dbReference type="PROSITE-ProRule" id="PRU00433"/>
    </source>
</evidence>
<dbReference type="PANTHER" id="PTHR35008">
    <property type="entry name" value="BLL4482 PROTEIN-RELATED"/>
    <property type="match status" value="1"/>
</dbReference>
<dbReference type="Pfam" id="PF00034">
    <property type="entry name" value="Cytochrom_C"/>
    <property type="match status" value="1"/>
</dbReference>
<keyword evidence="5" id="KW-1133">Transmembrane helix</keyword>
<dbReference type="STRING" id="1194090.SAMN05443144_13023"/>
<feature type="transmembrane region" description="Helical" evidence="5">
    <location>
        <begin position="12"/>
        <end position="34"/>
    </location>
</feature>
<keyword evidence="2 4" id="KW-0479">Metal-binding</keyword>
<dbReference type="GO" id="GO:0020037">
    <property type="term" value="F:heme binding"/>
    <property type="evidence" value="ECO:0007669"/>
    <property type="project" value="InterPro"/>
</dbReference>
<evidence type="ECO:0000256" key="2">
    <source>
        <dbReference type="ARBA" id="ARBA00022723"/>
    </source>
</evidence>
<dbReference type="GO" id="GO:0046872">
    <property type="term" value="F:metal ion binding"/>
    <property type="evidence" value="ECO:0007669"/>
    <property type="project" value="UniProtKB-KW"/>
</dbReference>
<keyword evidence="3 4" id="KW-0408">Iron</keyword>
<gene>
    <name evidence="7" type="ORF">SAMN05443144_13023</name>
</gene>
<evidence type="ECO:0000313" key="7">
    <source>
        <dbReference type="EMBL" id="SHG49157.1"/>
    </source>
</evidence>
<sequence length="338" mass="37660">MKFDFHKNHKLLFGTIFWGFIFLSLIISVLPALWVQRENEPLPASEPMTDIERKGLNVFIGEGCVYCHTQQVRPIEMDENWGRPSAPGDYARIDRQDIWRQTPAVLGSERTGPDLSNVGERQPSAVWHYMHLYNPRSVVEESIMPSYPWLFEVKKSPGSDETVVSMPEDYAPEQGQLVATEKAEALVAYLQSLKQVPMDAPASSVSNEETSKEISESQKKTIDGASIYSNNCASCHQNNGEGVQGAFPSLVGDPVVTDEDPTDHIRAVLYGMQGVPIEGENYSGIMQPFEQTLSDEEVAAVINHERTSWGNDAPTITAEDVAEVRNNDELNEITAEEE</sequence>
<accession>A0A1M5K8P5</accession>
<dbReference type="GO" id="GO:0009055">
    <property type="term" value="F:electron transfer activity"/>
    <property type="evidence" value="ECO:0007669"/>
    <property type="project" value="InterPro"/>
</dbReference>
<evidence type="ECO:0000256" key="1">
    <source>
        <dbReference type="ARBA" id="ARBA00022617"/>
    </source>
</evidence>
<feature type="domain" description="Cytochrome c" evidence="6">
    <location>
        <begin position="219"/>
        <end position="309"/>
    </location>
</feature>
<dbReference type="InterPro" id="IPR036909">
    <property type="entry name" value="Cyt_c-like_dom_sf"/>
</dbReference>
<keyword evidence="1 4" id="KW-0349">Heme</keyword>
<dbReference type="Proteomes" id="UP000184041">
    <property type="component" value="Unassembled WGS sequence"/>
</dbReference>
<dbReference type="OrthoDB" id="9811395at2"/>
<dbReference type="InterPro" id="IPR009056">
    <property type="entry name" value="Cyt_c-like_dom"/>
</dbReference>
<dbReference type="EMBL" id="FQUS01000030">
    <property type="protein sequence ID" value="SHG49157.1"/>
    <property type="molecule type" value="Genomic_DNA"/>
</dbReference>
<keyword evidence="5" id="KW-0812">Transmembrane</keyword>
<evidence type="ECO:0000259" key="6">
    <source>
        <dbReference type="PROSITE" id="PS51007"/>
    </source>
</evidence>
<reference evidence="7 8" key="1">
    <citation type="submission" date="2016-11" db="EMBL/GenBank/DDBJ databases">
        <authorList>
            <person name="Jaros S."/>
            <person name="Januszkiewicz K."/>
            <person name="Wedrychowicz H."/>
        </authorList>
    </citation>
    <scope>NUCLEOTIDE SEQUENCE [LARGE SCALE GENOMIC DNA]</scope>
    <source>
        <strain evidence="7 8">DSM 21986</strain>
    </source>
</reference>
<evidence type="ECO:0000256" key="5">
    <source>
        <dbReference type="SAM" id="Phobius"/>
    </source>
</evidence>
<keyword evidence="8" id="KW-1185">Reference proteome</keyword>
<evidence type="ECO:0000256" key="3">
    <source>
        <dbReference type="ARBA" id="ARBA00023004"/>
    </source>
</evidence>
<dbReference type="AlphaFoldDB" id="A0A1M5K8P5"/>
<dbReference type="RefSeq" id="WP_073068117.1">
    <property type="nucleotide sequence ID" value="NZ_FQUS01000030.1"/>
</dbReference>
<dbReference type="PANTHER" id="PTHR35008:SF8">
    <property type="entry name" value="ALCOHOL DEHYDROGENASE CYTOCHROME C SUBUNIT"/>
    <property type="match status" value="1"/>
</dbReference>
<protein>
    <submittedName>
        <fullName evidence="7">Cytochrome c oxidase cbb3-type subunit 2</fullName>
    </submittedName>
</protein>
<proteinExistence type="predicted"/>
<feature type="domain" description="Cytochrome c" evidence="6">
    <location>
        <begin position="50"/>
        <end position="194"/>
    </location>
</feature>
<dbReference type="PROSITE" id="PS51007">
    <property type="entry name" value="CYTC"/>
    <property type="match status" value="2"/>
</dbReference>
<dbReference type="SUPFAM" id="SSF46626">
    <property type="entry name" value="Cytochrome c"/>
    <property type="match status" value="2"/>
</dbReference>
<keyword evidence="5" id="KW-0472">Membrane</keyword>
<dbReference type="Gene3D" id="1.10.760.10">
    <property type="entry name" value="Cytochrome c-like domain"/>
    <property type="match status" value="2"/>
</dbReference>
<name>A0A1M5K8P5_9BACT</name>
<dbReference type="InterPro" id="IPR003468">
    <property type="entry name" value="Cyt_c_oxidase_monohaem-su/FixO"/>
</dbReference>
<dbReference type="Pfam" id="PF02433">
    <property type="entry name" value="FixO"/>
    <property type="match status" value="1"/>
</dbReference>
<dbReference type="InterPro" id="IPR051459">
    <property type="entry name" value="Cytochrome_c-type_DH"/>
</dbReference>
<organism evidence="7 8">
    <name type="scientific">Fodinibius roseus</name>
    <dbReference type="NCBI Taxonomy" id="1194090"/>
    <lineage>
        <taxon>Bacteria</taxon>
        <taxon>Pseudomonadati</taxon>
        <taxon>Balneolota</taxon>
        <taxon>Balneolia</taxon>
        <taxon>Balneolales</taxon>
        <taxon>Balneolaceae</taxon>
        <taxon>Fodinibius</taxon>
    </lineage>
</organism>